<proteinExistence type="predicted"/>
<evidence type="ECO:0000259" key="1">
    <source>
        <dbReference type="Pfam" id="PF01272"/>
    </source>
</evidence>
<dbReference type="RefSeq" id="WP_345252009.1">
    <property type="nucleotide sequence ID" value="NZ_BAABFO010000031.1"/>
</dbReference>
<gene>
    <name evidence="2" type="primary">rnk</name>
    <name evidence="2" type="ORF">GCM10023144_43270</name>
</gene>
<organism evidence="2 3">
    <name type="scientific">Pigmentiphaga soli</name>
    <dbReference type="NCBI Taxonomy" id="1007095"/>
    <lineage>
        <taxon>Bacteria</taxon>
        <taxon>Pseudomonadati</taxon>
        <taxon>Pseudomonadota</taxon>
        <taxon>Betaproteobacteria</taxon>
        <taxon>Burkholderiales</taxon>
        <taxon>Alcaligenaceae</taxon>
        <taxon>Pigmentiphaga</taxon>
    </lineage>
</organism>
<dbReference type="Gene3D" id="3.10.50.30">
    <property type="entry name" value="Transcription elongation factor, GreA/GreB, C-terminal domain"/>
    <property type="match status" value="1"/>
</dbReference>
<dbReference type="Pfam" id="PF01272">
    <property type="entry name" value="GreA_GreB"/>
    <property type="match status" value="1"/>
</dbReference>
<evidence type="ECO:0000313" key="3">
    <source>
        <dbReference type="Proteomes" id="UP001501671"/>
    </source>
</evidence>
<dbReference type="NCBIfam" id="NF004396">
    <property type="entry name" value="PRK05753.1"/>
    <property type="match status" value="1"/>
</dbReference>
<protein>
    <submittedName>
        <fullName evidence="2">Nucleoside diphosphate kinase regulator</fullName>
    </submittedName>
</protein>
<accession>A0ABP8HNN9</accession>
<dbReference type="SUPFAM" id="SSF54534">
    <property type="entry name" value="FKBP-like"/>
    <property type="match status" value="1"/>
</dbReference>
<keyword evidence="3" id="KW-1185">Reference proteome</keyword>
<dbReference type="Proteomes" id="UP001501671">
    <property type="component" value="Unassembled WGS sequence"/>
</dbReference>
<keyword evidence="2" id="KW-0808">Transferase</keyword>
<evidence type="ECO:0000313" key="2">
    <source>
        <dbReference type="EMBL" id="GAA4341947.1"/>
    </source>
</evidence>
<reference evidence="3" key="1">
    <citation type="journal article" date="2019" name="Int. J. Syst. Evol. Microbiol.">
        <title>The Global Catalogue of Microorganisms (GCM) 10K type strain sequencing project: providing services to taxonomists for standard genome sequencing and annotation.</title>
        <authorList>
            <consortium name="The Broad Institute Genomics Platform"/>
            <consortium name="The Broad Institute Genome Sequencing Center for Infectious Disease"/>
            <person name="Wu L."/>
            <person name="Ma J."/>
        </authorList>
    </citation>
    <scope>NUCLEOTIDE SEQUENCE [LARGE SCALE GENOMIC DNA]</scope>
    <source>
        <strain evidence="3">JCM 17666</strain>
    </source>
</reference>
<dbReference type="InterPro" id="IPR001437">
    <property type="entry name" value="Tscrpt_elong_fac_GreA/B_C"/>
</dbReference>
<name>A0ABP8HNN9_9BURK</name>
<dbReference type="InterPro" id="IPR036953">
    <property type="entry name" value="GreA/GreB_C_sf"/>
</dbReference>
<dbReference type="InterPro" id="IPR023459">
    <property type="entry name" value="Tscrpt_elong_fac_GreA/B_fam"/>
</dbReference>
<sequence length="137" mass="14676">MTIALPDDLVVNELDYLRITRLLAQLPRDAGVREALAGALEAADRVLPAEMPPDVVTMHSRVVTEDADGTRRTLTLCYPDAADAAQGRVSVLSPLGCRLLGAAVPGTVQWQPPEGAARSLRLLELQYQPEASGDYAV</sequence>
<feature type="domain" description="Transcription elongation factor GreA/GreB C-terminal" evidence="1">
    <location>
        <begin position="52"/>
        <end position="126"/>
    </location>
</feature>
<dbReference type="PANTHER" id="PTHR30437:SF5">
    <property type="entry name" value="REGULATOR OF NUCLEOSIDE DIPHOSPHATE KINASE"/>
    <property type="match status" value="1"/>
</dbReference>
<dbReference type="GO" id="GO:0016301">
    <property type="term" value="F:kinase activity"/>
    <property type="evidence" value="ECO:0007669"/>
    <property type="project" value="UniProtKB-KW"/>
</dbReference>
<comment type="caution">
    <text evidence="2">The sequence shown here is derived from an EMBL/GenBank/DDBJ whole genome shotgun (WGS) entry which is preliminary data.</text>
</comment>
<dbReference type="PANTHER" id="PTHR30437">
    <property type="entry name" value="TRANSCRIPTION ELONGATION FACTOR GREA"/>
    <property type="match status" value="1"/>
</dbReference>
<keyword evidence="2" id="KW-0418">Kinase</keyword>
<dbReference type="EMBL" id="BAABFO010000031">
    <property type="protein sequence ID" value="GAA4341947.1"/>
    <property type="molecule type" value="Genomic_DNA"/>
</dbReference>